<feature type="coiled-coil region" evidence="1">
    <location>
        <begin position="144"/>
        <end position="218"/>
    </location>
</feature>
<feature type="region of interest" description="Disordered" evidence="2">
    <location>
        <begin position="72"/>
        <end position="114"/>
    </location>
</feature>
<feature type="region of interest" description="Disordered" evidence="2">
    <location>
        <begin position="231"/>
        <end position="254"/>
    </location>
</feature>
<evidence type="ECO:0000256" key="2">
    <source>
        <dbReference type="SAM" id="MobiDB-lite"/>
    </source>
</evidence>
<dbReference type="Proteomes" id="UP000053097">
    <property type="component" value="Unassembled WGS sequence"/>
</dbReference>
<keyword evidence="1" id="KW-0175">Coiled coil</keyword>
<reference evidence="3 4" key="1">
    <citation type="journal article" date="2014" name="Curr. Biol.">
        <title>The genome of the clonal raider ant Cerapachys biroi.</title>
        <authorList>
            <person name="Oxley P.R."/>
            <person name="Ji L."/>
            <person name="Fetter-Pruneda I."/>
            <person name="McKenzie S.K."/>
            <person name="Li C."/>
            <person name="Hu H."/>
            <person name="Zhang G."/>
            <person name="Kronauer D.J."/>
        </authorList>
    </citation>
    <scope>NUCLEOTIDE SEQUENCE [LARGE SCALE GENOMIC DNA]</scope>
</reference>
<gene>
    <name evidence="3" type="ORF">X777_01159</name>
</gene>
<organism evidence="3 4">
    <name type="scientific">Ooceraea biroi</name>
    <name type="common">Clonal raider ant</name>
    <name type="synonym">Cerapachys biroi</name>
    <dbReference type="NCBI Taxonomy" id="2015173"/>
    <lineage>
        <taxon>Eukaryota</taxon>
        <taxon>Metazoa</taxon>
        <taxon>Ecdysozoa</taxon>
        <taxon>Arthropoda</taxon>
        <taxon>Hexapoda</taxon>
        <taxon>Insecta</taxon>
        <taxon>Pterygota</taxon>
        <taxon>Neoptera</taxon>
        <taxon>Endopterygota</taxon>
        <taxon>Hymenoptera</taxon>
        <taxon>Apocrita</taxon>
        <taxon>Aculeata</taxon>
        <taxon>Formicoidea</taxon>
        <taxon>Formicidae</taxon>
        <taxon>Dorylinae</taxon>
        <taxon>Ooceraea</taxon>
    </lineage>
</organism>
<keyword evidence="4" id="KW-1185">Reference proteome</keyword>
<name>A0A026X5T6_OOCBI</name>
<dbReference type="EMBL" id="KK107016">
    <property type="protein sequence ID" value="EZA62844.1"/>
    <property type="molecule type" value="Genomic_DNA"/>
</dbReference>
<dbReference type="AlphaFoldDB" id="A0A026X5T6"/>
<sequence length="254" mass="29908">MKKNSLQLSLFHSHDEPIHETIAGEELNIATNARTSTGIPEARFGKDAHACREEGDVRESIRKIEVVKIEGVRRGKDGEHRKGQTTERETSPEGTEVKGEERKDIEDTRKREKGMEGWREEFIKMKKEIKEGIREQGRWMKEEMEEIRKEFKRMEIRRLQEREELKGEIKGLKEKVGKLEENLREKVVGDKGNVKGKEEEIEKKIRGIERRLEIRERERGKEEKCYNKMIRKEGRRKKRGSGRCIENNRSEGGD</sequence>
<proteinExistence type="predicted"/>
<accession>A0A026X5T6</accession>
<evidence type="ECO:0000313" key="3">
    <source>
        <dbReference type="EMBL" id="EZA62844.1"/>
    </source>
</evidence>
<evidence type="ECO:0000313" key="4">
    <source>
        <dbReference type="Proteomes" id="UP000053097"/>
    </source>
</evidence>
<evidence type="ECO:0000256" key="1">
    <source>
        <dbReference type="SAM" id="Coils"/>
    </source>
</evidence>
<protein>
    <submittedName>
        <fullName evidence="3">Uncharacterized protein</fullName>
    </submittedName>
</protein>